<dbReference type="PANTHER" id="PTHR19959:SF119">
    <property type="entry name" value="FUNGAL LIPASE-LIKE DOMAIN-CONTAINING PROTEIN"/>
    <property type="match status" value="1"/>
</dbReference>
<evidence type="ECO:0000256" key="1">
    <source>
        <dbReference type="SAM" id="MobiDB-lite"/>
    </source>
</evidence>
<dbReference type="Gene3D" id="1.25.40.10">
    <property type="entry name" value="Tetratricopeptide repeat domain"/>
    <property type="match status" value="2"/>
</dbReference>
<dbReference type="SMART" id="SM00028">
    <property type="entry name" value="TPR"/>
    <property type="match status" value="5"/>
</dbReference>
<dbReference type="AlphaFoldDB" id="A0A255Z4P0"/>
<proteinExistence type="predicted"/>
<dbReference type="EMBL" id="NOXU01000022">
    <property type="protein sequence ID" value="OYQ36487.1"/>
    <property type="molecule type" value="Genomic_DNA"/>
</dbReference>
<accession>A0A255Z4P0</accession>
<dbReference type="Pfam" id="PF13374">
    <property type="entry name" value="TPR_10"/>
    <property type="match status" value="2"/>
</dbReference>
<dbReference type="InterPro" id="IPR029035">
    <property type="entry name" value="DHS-like_NAD/FAD-binding_dom"/>
</dbReference>
<dbReference type="SUPFAM" id="SSF52467">
    <property type="entry name" value="DHS-like NAD/FAD-binding domain"/>
    <property type="match status" value="1"/>
</dbReference>
<evidence type="ECO:0000313" key="2">
    <source>
        <dbReference type="EMBL" id="OYQ36487.1"/>
    </source>
</evidence>
<keyword evidence="3" id="KW-1185">Reference proteome</keyword>
<protein>
    <submittedName>
        <fullName evidence="2">Uncharacterized protein</fullName>
    </submittedName>
</protein>
<organism evidence="2 3">
    <name type="scientific">Niveispirillum lacus</name>
    <dbReference type="NCBI Taxonomy" id="1981099"/>
    <lineage>
        <taxon>Bacteria</taxon>
        <taxon>Pseudomonadati</taxon>
        <taxon>Pseudomonadota</taxon>
        <taxon>Alphaproteobacteria</taxon>
        <taxon>Rhodospirillales</taxon>
        <taxon>Azospirillaceae</taxon>
        <taxon>Niveispirillum</taxon>
    </lineage>
</organism>
<gene>
    <name evidence="2" type="ORF">CHU95_04490</name>
</gene>
<dbReference type="InterPro" id="IPR019734">
    <property type="entry name" value="TPR_rpt"/>
</dbReference>
<dbReference type="PANTHER" id="PTHR19959">
    <property type="entry name" value="KINESIN LIGHT CHAIN"/>
    <property type="match status" value="1"/>
</dbReference>
<dbReference type="Gene3D" id="3.40.50.1220">
    <property type="entry name" value="TPP-binding domain"/>
    <property type="match status" value="1"/>
</dbReference>
<sequence length="837" mass="91476">MDDVGGGGEFRSISAGSESRSSIESGSIDTSRGDMLRRVAMAMASGFMPRDPTHRGGALFLIGAGCSRSAGVPLGWEVAGIACAMMAEKLAPADMRTRFELSPDLSKNEAIFEEALKFLKNKALLDRATSLASGYSHIFEQLFSDQSQQNEVISKALEFGRNQINWAHICLGQLVHERYVHTVLTTNFDTLILDGIVRCGTIPAVSDSLDTINRIRGKSPHPQLVHLHGSRHAYSQFNKAADLTGTTDRDDLKQMIAELLRDSTALVVVGYAGGEEAVMRHLGEAVKRYPDKPIFWVTKSTSLESQSKATQTLLSGHDKTRKPRYFMGGWDADDFFRALMQQLTISLPNWMLDPVQFWMERAQEIVKPSNVVGTYENTITSLIDDYSRRLQQLKDCQTHKAVDAPTETAERIRQHIAAGNINGAWQETEAARSPDAYQDVLVELLHFTAENAKSSGDHDLMEKVLWCIDQIHQRIDKQGTDWGGVDDALKEIYDIFLSCSLGGYPEQIRAHAVETAKEGVKRRLHLAAQSPARFNAAVADGWHQLSNRFADIGDINAGLDAIRRAVAIYETLAAENPSRFNPDLAKSLNILSVHLSDAGETEGALDAIHRAIAIYDTLVADNPSRFNPDLALCLNNLSVHLTSADNAKGALEACRRAVAIYETLAAENPSRFNPDLARGLNNLAIDLSDAEDAKGAVDAVRRAVAIYEALTAENPSRFNDALAMSLSNLSLRLADMGDENGALNAISRAVEIREMLAAENPGLFNPNLAVSLTLLARQTFEHGDGAGAIGLTERAISLTTPQAKAYPSSKAGRWLSWMQAELARFRATSSPSTPTPP</sequence>
<evidence type="ECO:0000313" key="3">
    <source>
        <dbReference type="Proteomes" id="UP000216998"/>
    </source>
</evidence>
<dbReference type="Pfam" id="PF13289">
    <property type="entry name" value="SIR2_2"/>
    <property type="match status" value="1"/>
</dbReference>
<feature type="compositionally biased region" description="Low complexity" evidence="1">
    <location>
        <begin position="11"/>
        <end position="27"/>
    </location>
</feature>
<dbReference type="Proteomes" id="UP000216998">
    <property type="component" value="Unassembled WGS sequence"/>
</dbReference>
<dbReference type="InterPro" id="IPR011990">
    <property type="entry name" value="TPR-like_helical_dom_sf"/>
</dbReference>
<name>A0A255Z4P0_9PROT</name>
<comment type="caution">
    <text evidence="2">The sequence shown here is derived from an EMBL/GenBank/DDBJ whole genome shotgun (WGS) entry which is preliminary data.</text>
</comment>
<feature type="region of interest" description="Disordered" evidence="1">
    <location>
        <begin position="1"/>
        <end position="29"/>
    </location>
</feature>
<dbReference type="OrthoDB" id="5509947at2"/>
<dbReference type="SUPFAM" id="SSF48452">
    <property type="entry name" value="TPR-like"/>
    <property type="match status" value="2"/>
</dbReference>
<reference evidence="2 3" key="1">
    <citation type="submission" date="2017-07" db="EMBL/GenBank/DDBJ databases">
        <title>Niveispirillum cyanobacteriorum sp. nov., isolated from cyanobacterial aggregates in a eutrophic lake.</title>
        <authorList>
            <person name="Cai H."/>
        </authorList>
    </citation>
    <scope>NUCLEOTIDE SEQUENCE [LARGE SCALE GENOMIC DNA]</scope>
    <source>
        <strain evidence="3">TH1-14</strain>
    </source>
</reference>